<gene>
    <name evidence="2" type="ORF">PV09_04115</name>
</gene>
<proteinExistence type="predicted"/>
<dbReference type="GeneID" id="27312088"/>
<dbReference type="InParanoid" id="A0A0D2AET6"/>
<dbReference type="PANTHER" id="PTHR37577:SF1">
    <property type="entry name" value="INTEGRAL MEMBRANE PROTEIN"/>
    <property type="match status" value="1"/>
</dbReference>
<dbReference type="VEuPathDB" id="FungiDB:PV09_04115"/>
<dbReference type="RefSeq" id="XP_016214819.1">
    <property type="nucleotide sequence ID" value="XM_016357415.1"/>
</dbReference>
<keyword evidence="1" id="KW-1133">Transmembrane helix</keyword>
<feature type="transmembrane region" description="Helical" evidence="1">
    <location>
        <begin position="189"/>
        <end position="210"/>
    </location>
</feature>
<feature type="transmembrane region" description="Helical" evidence="1">
    <location>
        <begin position="150"/>
        <end position="177"/>
    </location>
</feature>
<evidence type="ECO:0000313" key="3">
    <source>
        <dbReference type="Proteomes" id="UP000053259"/>
    </source>
</evidence>
<dbReference type="PANTHER" id="PTHR37577">
    <property type="entry name" value="INTEGRAL MEMBRANE PROTEIN"/>
    <property type="match status" value="1"/>
</dbReference>
<keyword evidence="1" id="KW-0472">Membrane</keyword>
<dbReference type="InterPro" id="IPR053018">
    <property type="entry name" value="Elsinochrome_Biosynth-Asso"/>
</dbReference>
<reference evidence="2 3" key="1">
    <citation type="submission" date="2015-01" db="EMBL/GenBank/DDBJ databases">
        <title>The Genome Sequence of Ochroconis gallopava CBS43764.</title>
        <authorList>
            <consortium name="The Broad Institute Genomics Platform"/>
            <person name="Cuomo C."/>
            <person name="de Hoog S."/>
            <person name="Gorbushina A."/>
            <person name="Stielow B."/>
            <person name="Teixiera M."/>
            <person name="Abouelleil A."/>
            <person name="Chapman S.B."/>
            <person name="Priest M."/>
            <person name="Young S.K."/>
            <person name="Wortman J."/>
            <person name="Nusbaum C."/>
            <person name="Birren B."/>
        </authorList>
    </citation>
    <scope>NUCLEOTIDE SEQUENCE [LARGE SCALE GENOMIC DNA]</scope>
    <source>
        <strain evidence="2 3">CBS 43764</strain>
    </source>
</reference>
<dbReference type="HOGENOM" id="CLU_360241_0_0_1"/>
<evidence type="ECO:0000313" key="2">
    <source>
        <dbReference type="EMBL" id="KIW04950.1"/>
    </source>
</evidence>
<dbReference type="Proteomes" id="UP000053259">
    <property type="component" value="Unassembled WGS sequence"/>
</dbReference>
<feature type="transmembrane region" description="Helical" evidence="1">
    <location>
        <begin position="234"/>
        <end position="259"/>
    </location>
</feature>
<evidence type="ECO:0000256" key="1">
    <source>
        <dbReference type="SAM" id="Phobius"/>
    </source>
</evidence>
<sequence length="777" mass="86245">MHTAGRDAYQVARRLRHKISLIRSPVYIWIGINARFADDVVRFSDFTTQDALCFPFKVTMAFGSQNCSSPPGVASTDAGVAGAGTLLSFIIAAGLAILISGIIILHEARKGTSEAKILRKMLQSFSDQQILYGIGIQSVGLAKMESMVPYHFFIIWMLSLLSTATHLSTLLALVNDFKRDWVLRWIRQFLMFVNLVLSCVFGIFVLMVTLKNMNPTLPVACVWELETKGAPSNAALSIAGTIAVIVGNAVVFILGVWYLHSRKKGRWVKTAQIVGLVLMIAIAVGATVRVISISQAFGDPSPTVLAGTSEADWSFGQLLPLLLLLLPLLSAIEIIRGEMGVPSPVPDDGADNKPLLGGGGRIEEQELFQPNPFWGTRTEIGKGSYGAIHQPQLQLQEVVCSLLQSIGLTQDELCDRYLQTIHEWLPIIDESKVRDFMGSPSNGKIFDSGVLLWSLYLVTRQPCPDHVRSMRDSTYRAARQLFLLQASENASIELLQAGLLIAYYACGHGFPQDAHIVLANCLSIAQFQDIMIPTTRDESIDDVEKYACSWALILLDRTIALSSFEKPLPPICHQRKFWDLDEITSLDIFERQFSSFFVAARVAQRIGNALEMINRHEPLISATSAYREEYEQLSVLTRNLIGIIMADPDTYTYCASTALAVCVFVGLQMLNPKCFEAGPPTKEVLEFQYMLRILRDKFKASTYLMERGNQGVIPPLANCILARGAVMLSQLGWQKYLPEDEFTELRANLERVGKRWAIGASTLQFIDRLTASEEQHP</sequence>
<dbReference type="AlphaFoldDB" id="A0A0D2AET6"/>
<protein>
    <recommendedName>
        <fullName evidence="4">Transcription factor domain-containing protein</fullName>
    </recommendedName>
</protein>
<organism evidence="2 3">
    <name type="scientific">Verruconis gallopava</name>
    <dbReference type="NCBI Taxonomy" id="253628"/>
    <lineage>
        <taxon>Eukaryota</taxon>
        <taxon>Fungi</taxon>
        <taxon>Dikarya</taxon>
        <taxon>Ascomycota</taxon>
        <taxon>Pezizomycotina</taxon>
        <taxon>Dothideomycetes</taxon>
        <taxon>Pleosporomycetidae</taxon>
        <taxon>Venturiales</taxon>
        <taxon>Sympoventuriaceae</taxon>
        <taxon>Verruconis</taxon>
    </lineage>
</organism>
<keyword evidence="1" id="KW-0812">Transmembrane</keyword>
<dbReference type="EMBL" id="KN847539">
    <property type="protein sequence ID" value="KIW04950.1"/>
    <property type="molecule type" value="Genomic_DNA"/>
</dbReference>
<feature type="transmembrane region" description="Helical" evidence="1">
    <location>
        <begin position="80"/>
        <end position="105"/>
    </location>
</feature>
<dbReference type="OrthoDB" id="5414615at2759"/>
<dbReference type="CDD" id="cd12148">
    <property type="entry name" value="fungal_TF_MHR"/>
    <property type="match status" value="1"/>
</dbReference>
<evidence type="ECO:0008006" key="4">
    <source>
        <dbReference type="Google" id="ProtNLM"/>
    </source>
</evidence>
<name>A0A0D2AET6_9PEZI</name>
<keyword evidence="3" id="KW-1185">Reference proteome</keyword>
<feature type="transmembrane region" description="Helical" evidence="1">
    <location>
        <begin position="271"/>
        <end position="293"/>
    </location>
</feature>
<accession>A0A0D2AET6</accession>